<gene>
    <name evidence="1" type="primary">Necator_chrI.g697</name>
    <name evidence="1" type="ORF">RB195_004575</name>
</gene>
<name>A0ABR1BIN8_NECAM</name>
<evidence type="ECO:0000313" key="2">
    <source>
        <dbReference type="Proteomes" id="UP001303046"/>
    </source>
</evidence>
<comment type="caution">
    <text evidence="1">The sequence shown here is derived from an EMBL/GenBank/DDBJ whole genome shotgun (WGS) entry which is preliminary data.</text>
</comment>
<proteinExistence type="predicted"/>
<accession>A0ABR1BIN8</accession>
<protein>
    <submittedName>
        <fullName evidence="1">Uncharacterized protein</fullName>
    </submittedName>
</protein>
<dbReference type="Proteomes" id="UP001303046">
    <property type="component" value="Unassembled WGS sequence"/>
</dbReference>
<dbReference type="EMBL" id="JAVFWL010000001">
    <property type="protein sequence ID" value="KAK6726337.1"/>
    <property type="molecule type" value="Genomic_DNA"/>
</dbReference>
<organism evidence="1 2">
    <name type="scientific">Necator americanus</name>
    <name type="common">Human hookworm</name>
    <dbReference type="NCBI Taxonomy" id="51031"/>
    <lineage>
        <taxon>Eukaryota</taxon>
        <taxon>Metazoa</taxon>
        <taxon>Ecdysozoa</taxon>
        <taxon>Nematoda</taxon>
        <taxon>Chromadorea</taxon>
        <taxon>Rhabditida</taxon>
        <taxon>Rhabditina</taxon>
        <taxon>Rhabditomorpha</taxon>
        <taxon>Strongyloidea</taxon>
        <taxon>Ancylostomatidae</taxon>
        <taxon>Bunostominae</taxon>
        <taxon>Necator</taxon>
    </lineage>
</organism>
<keyword evidence="2" id="KW-1185">Reference proteome</keyword>
<sequence>MGTPKSHRKTAGVGLRILFDSIENGGVFDRVGASRPVFFFEVGVSAWEASEPATVLMVAASSSNLLLMLRVAVVAPMPPRHSWKMIALA</sequence>
<reference evidence="1 2" key="1">
    <citation type="submission" date="2023-08" db="EMBL/GenBank/DDBJ databases">
        <title>A Necator americanus chromosomal reference genome.</title>
        <authorList>
            <person name="Ilik V."/>
            <person name="Petrzelkova K.J."/>
            <person name="Pardy F."/>
            <person name="Fuh T."/>
            <person name="Niatou-Singa F.S."/>
            <person name="Gouil Q."/>
            <person name="Baker L."/>
            <person name="Ritchie M.E."/>
            <person name="Jex A.R."/>
            <person name="Gazzola D."/>
            <person name="Li H."/>
            <person name="Toshio Fujiwara R."/>
            <person name="Zhan B."/>
            <person name="Aroian R.V."/>
            <person name="Pafco B."/>
            <person name="Schwarz E.M."/>
        </authorList>
    </citation>
    <scope>NUCLEOTIDE SEQUENCE [LARGE SCALE GENOMIC DNA]</scope>
    <source>
        <strain evidence="1 2">Aroian</strain>
        <tissue evidence="1">Whole animal</tissue>
    </source>
</reference>
<evidence type="ECO:0000313" key="1">
    <source>
        <dbReference type="EMBL" id="KAK6726337.1"/>
    </source>
</evidence>